<evidence type="ECO:0000259" key="14">
    <source>
        <dbReference type="Pfam" id="PF00224"/>
    </source>
</evidence>
<dbReference type="InterPro" id="IPR015813">
    <property type="entry name" value="Pyrv/PenolPyrv_kinase-like_dom"/>
</dbReference>
<dbReference type="PANTHER" id="PTHR11817">
    <property type="entry name" value="PYRUVATE KINASE"/>
    <property type="match status" value="1"/>
</dbReference>
<dbReference type="InterPro" id="IPR015806">
    <property type="entry name" value="Pyrv_Knase_insert_dom_sf"/>
</dbReference>
<evidence type="ECO:0000256" key="5">
    <source>
        <dbReference type="ARBA" id="ARBA00022723"/>
    </source>
</evidence>
<dbReference type="OrthoDB" id="9812123at2"/>
<dbReference type="NCBIfam" id="NF004978">
    <property type="entry name" value="PRK06354.1"/>
    <property type="match status" value="1"/>
</dbReference>
<dbReference type="SUPFAM" id="SSF50800">
    <property type="entry name" value="PK beta-barrel domain-like"/>
    <property type="match status" value="1"/>
</dbReference>
<dbReference type="GO" id="GO:0000287">
    <property type="term" value="F:magnesium ion binding"/>
    <property type="evidence" value="ECO:0007669"/>
    <property type="project" value="UniProtKB-UniRule"/>
</dbReference>
<dbReference type="InterPro" id="IPR015793">
    <property type="entry name" value="Pyrv_Knase_brl"/>
</dbReference>
<dbReference type="GO" id="GO:0004743">
    <property type="term" value="F:pyruvate kinase activity"/>
    <property type="evidence" value="ECO:0007669"/>
    <property type="project" value="UniProtKB-UniRule"/>
</dbReference>
<keyword evidence="6" id="KW-0547">Nucleotide-binding</keyword>
<keyword evidence="11 16" id="KW-0670">Pyruvate</keyword>
<keyword evidence="4 13" id="KW-0808">Transferase</keyword>
<dbReference type="Proteomes" id="UP000185192">
    <property type="component" value="Unassembled WGS sequence"/>
</dbReference>
<dbReference type="InterPro" id="IPR015795">
    <property type="entry name" value="Pyrv_Knase_C"/>
</dbReference>
<accession>A0A1N6CQS4</accession>
<dbReference type="Gene3D" id="3.20.20.60">
    <property type="entry name" value="Phosphoenolpyruvate-binding domains"/>
    <property type="match status" value="1"/>
</dbReference>
<evidence type="ECO:0000256" key="2">
    <source>
        <dbReference type="ARBA" id="ARBA00008663"/>
    </source>
</evidence>
<keyword evidence="9 13" id="KW-0460">Magnesium</keyword>
<dbReference type="SUPFAM" id="SSF52935">
    <property type="entry name" value="PK C-terminal domain-like"/>
    <property type="match status" value="1"/>
</dbReference>
<comment type="pathway">
    <text evidence="1 13">Carbohydrate degradation; glycolysis; pyruvate from D-glyceraldehyde 3-phosphate: step 5/5.</text>
</comment>
<dbReference type="GO" id="GO:0016301">
    <property type="term" value="F:kinase activity"/>
    <property type="evidence" value="ECO:0007669"/>
    <property type="project" value="UniProtKB-KW"/>
</dbReference>
<evidence type="ECO:0000256" key="8">
    <source>
        <dbReference type="ARBA" id="ARBA00022840"/>
    </source>
</evidence>
<dbReference type="EMBL" id="FSQW01000001">
    <property type="protein sequence ID" value="SIN60882.1"/>
    <property type="molecule type" value="Genomic_DNA"/>
</dbReference>
<dbReference type="InterPro" id="IPR001697">
    <property type="entry name" value="Pyr_Knase"/>
</dbReference>
<evidence type="ECO:0000256" key="1">
    <source>
        <dbReference type="ARBA" id="ARBA00004997"/>
    </source>
</evidence>
<dbReference type="Pfam" id="PF00224">
    <property type="entry name" value="PK"/>
    <property type="match status" value="1"/>
</dbReference>
<dbReference type="Pfam" id="PF02887">
    <property type="entry name" value="PK_C"/>
    <property type="match status" value="1"/>
</dbReference>
<feature type="domain" description="Pyruvate kinase C-terminal" evidence="15">
    <location>
        <begin position="360"/>
        <end position="473"/>
    </location>
</feature>
<sequence length="483" mass="52406">MASHMFSRDRKVKVLATLGPASGSPAMIEKMYKAGVDAFRMNMSHGEHKAHAGNVKSIRALEKKVGRPITILADLQGPKLRIGSFARAPVTLREGAKFTLDLQRKKGDARRVNLPHREIIETLEPGHTLLLDDGKIRLEVTKTDGKSVETKVIVGGPLSDRKGVNVPEVVLPVSSLTEKDRKDLTFALEQNVDWIALSFVQRPEDVAEARRLIGGKAALLAKIEKPAAIDRLEEILELSDAVMVARGDLGVELLPEQVPPLQKKIVAAARKLGRPVVVATQMLESMIKSPTPTRAEVSDVATAIYDGADAIMLSAESAVGDWPIESATMMDRIAEQVESDASYAERVHFTETVPDETTADALAAASYNIARTVKTSAIVCFTTSGSTARRMARERPSVPLLVLTPNRNTARRVGLLWGAHAVVTRDVKSFEEMIAKAKRMALRHKLGKAGSRLIVCAGVPFGTPGSTNLLHVVRLSGDELKRS</sequence>
<dbReference type="RefSeq" id="WP_074203787.1">
    <property type="nucleotide sequence ID" value="NZ_FSQW01000001.1"/>
</dbReference>
<evidence type="ECO:0000256" key="11">
    <source>
        <dbReference type="ARBA" id="ARBA00023317"/>
    </source>
</evidence>
<dbReference type="EC" id="2.7.1.40" evidence="3 12"/>
<evidence type="ECO:0000256" key="6">
    <source>
        <dbReference type="ARBA" id="ARBA00022741"/>
    </source>
</evidence>
<dbReference type="STRING" id="1123272.SAMN02745824_0763"/>
<comment type="similarity">
    <text evidence="2 13">Belongs to the pyruvate kinase family.</text>
</comment>
<keyword evidence="17" id="KW-1185">Reference proteome</keyword>
<evidence type="ECO:0000256" key="3">
    <source>
        <dbReference type="ARBA" id="ARBA00012142"/>
    </source>
</evidence>
<dbReference type="NCBIfam" id="NF004491">
    <property type="entry name" value="PRK05826.1"/>
    <property type="match status" value="1"/>
</dbReference>
<evidence type="ECO:0000259" key="15">
    <source>
        <dbReference type="Pfam" id="PF02887"/>
    </source>
</evidence>
<dbReference type="NCBIfam" id="TIGR01064">
    <property type="entry name" value="pyruv_kin"/>
    <property type="match status" value="1"/>
</dbReference>
<organism evidence="16 17">
    <name type="scientific">Parasphingorhabdus marina DSM 22363</name>
    <dbReference type="NCBI Taxonomy" id="1123272"/>
    <lineage>
        <taxon>Bacteria</taxon>
        <taxon>Pseudomonadati</taxon>
        <taxon>Pseudomonadota</taxon>
        <taxon>Alphaproteobacteria</taxon>
        <taxon>Sphingomonadales</taxon>
        <taxon>Sphingomonadaceae</taxon>
        <taxon>Parasphingorhabdus</taxon>
    </lineage>
</organism>
<dbReference type="SUPFAM" id="SSF51621">
    <property type="entry name" value="Phosphoenolpyruvate/pyruvate domain"/>
    <property type="match status" value="1"/>
</dbReference>
<proteinExistence type="inferred from homology"/>
<evidence type="ECO:0000256" key="12">
    <source>
        <dbReference type="NCBIfam" id="TIGR01064"/>
    </source>
</evidence>
<evidence type="ECO:0000256" key="7">
    <source>
        <dbReference type="ARBA" id="ARBA00022777"/>
    </source>
</evidence>
<keyword evidence="5" id="KW-0479">Metal-binding</keyword>
<keyword evidence="10 13" id="KW-0324">Glycolysis</keyword>
<comment type="catalytic activity">
    <reaction evidence="13">
        <text>pyruvate + ATP = phosphoenolpyruvate + ADP + H(+)</text>
        <dbReference type="Rhea" id="RHEA:18157"/>
        <dbReference type="ChEBI" id="CHEBI:15361"/>
        <dbReference type="ChEBI" id="CHEBI:15378"/>
        <dbReference type="ChEBI" id="CHEBI:30616"/>
        <dbReference type="ChEBI" id="CHEBI:58702"/>
        <dbReference type="ChEBI" id="CHEBI:456216"/>
        <dbReference type="EC" id="2.7.1.40"/>
    </reaction>
</comment>
<name>A0A1N6CQS4_9SPHN</name>
<dbReference type="GO" id="GO:0005524">
    <property type="term" value="F:ATP binding"/>
    <property type="evidence" value="ECO:0007669"/>
    <property type="project" value="UniProtKB-KW"/>
</dbReference>
<keyword evidence="8" id="KW-0067">ATP-binding</keyword>
<dbReference type="InterPro" id="IPR011037">
    <property type="entry name" value="Pyrv_Knase-like_insert_dom_sf"/>
</dbReference>
<feature type="domain" description="Pyruvate kinase barrel" evidence="14">
    <location>
        <begin position="10"/>
        <end position="326"/>
    </location>
</feature>
<keyword evidence="7 13" id="KW-0418">Kinase</keyword>
<dbReference type="PRINTS" id="PR01050">
    <property type="entry name" value="PYRUVTKNASE"/>
</dbReference>
<dbReference type="InterPro" id="IPR036918">
    <property type="entry name" value="Pyrv_Knase_C_sf"/>
</dbReference>
<evidence type="ECO:0000256" key="9">
    <source>
        <dbReference type="ARBA" id="ARBA00022842"/>
    </source>
</evidence>
<dbReference type="InterPro" id="IPR040442">
    <property type="entry name" value="Pyrv_kinase-like_dom_sf"/>
</dbReference>
<dbReference type="Gene3D" id="3.40.1380.20">
    <property type="entry name" value="Pyruvate kinase, C-terminal domain"/>
    <property type="match status" value="1"/>
</dbReference>
<dbReference type="NCBIfam" id="NF004886">
    <property type="entry name" value="PRK06247.1"/>
    <property type="match status" value="1"/>
</dbReference>
<dbReference type="FunFam" id="2.40.33.10:FF:000001">
    <property type="entry name" value="Pyruvate kinase"/>
    <property type="match status" value="1"/>
</dbReference>
<protein>
    <recommendedName>
        <fullName evidence="3 12">Pyruvate kinase</fullName>
        <ecNumber evidence="3 12">2.7.1.40</ecNumber>
    </recommendedName>
</protein>
<dbReference type="GO" id="GO:0030955">
    <property type="term" value="F:potassium ion binding"/>
    <property type="evidence" value="ECO:0007669"/>
    <property type="project" value="UniProtKB-UniRule"/>
</dbReference>
<reference evidence="17" key="1">
    <citation type="submission" date="2016-11" db="EMBL/GenBank/DDBJ databases">
        <authorList>
            <person name="Varghese N."/>
            <person name="Submissions S."/>
        </authorList>
    </citation>
    <scope>NUCLEOTIDE SEQUENCE [LARGE SCALE GENOMIC DNA]</scope>
    <source>
        <strain evidence="17">DSM 22363</strain>
    </source>
</reference>
<gene>
    <name evidence="16" type="ORF">SAMN02745824_0763</name>
</gene>
<evidence type="ECO:0000313" key="16">
    <source>
        <dbReference type="EMBL" id="SIN60882.1"/>
    </source>
</evidence>
<evidence type="ECO:0000256" key="13">
    <source>
        <dbReference type="RuleBase" id="RU000504"/>
    </source>
</evidence>
<dbReference type="UniPathway" id="UPA00109">
    <property type="reaction ID" value="UER00188"/>
</dbReference>
<evidence type="ECO:0000256" key="10">
    <source>
        <dbReference type="ARBA" id="ARBA00023152"/>
    </source>
</evidence>
<evidence type="ECO:0000256" key="4">
    <source>
        <dbReference type="ARBA" id="ARBA00022679"/>
    </source>
</evidence>
<evidence type="ECO:0000313" key="17">
    <source>
        <dbReference type="Proteomes" id="UP000185192"/>
    </source>
</evidence>
<dbReference type="Gene3D" id="2.40.33.10">
    <property type="entry name" value="PK beta-barrel domain-like"/>
    <property type="match status" value="1"/>
</dbReference>
<dbReference type="AlphaFoldDB" id="A0A1N6CQS4"/>